<dbReference type="InterPro" id="IPR029063">
    <property type="entry name" value="SAM-dependent_MTases_sf"/>
</dbReference>
<reference evidence="4" key="1">
    <citation type="submission" date="2016-10" db="EMBL/GenBank/DDBJ databases">
        <authorList>
            <person name="Varghese N."/>
            <person name="Submissions S."/>
        </authorList>
    </citation>
    <scope>NUCLEOTIDE SEQUENCE [LARGE SCALE GENOMIC DNA]</scope>
    <source>
        <strain evidence="4">DSM 45079</strain>
    </source>
</reference>
<keyword evidence="4" id="KW-1185">Reference proteome</keyword>
<dbReference type="GO" id="GO:0008757">
    <property type="term" value="F:S-adenosylmethionine-dependent methyltransferase activity"/>
    <property type="evidence" value="ECO:0007669"/>
    <property type="project" value="InterPro"/>
</dbReference>
<dbReference type="PANTHER" id="PTHR43591">
    <property type="entry name" value="METHYLTRANSFERASE"/>
    <property type="match status" value="1"/>
</dbReference>
<name>A0A1H2KH96_9ACTN</name>
<dbReference type="AlphaFoldDB" id="A0A1H2KH96"/>
<dbReference type="OrthoDB" id="21342at2"/>
<dbReference type="PANTHER" id="PTHR43591:SF24">
    <property type="entry name" value="2-METHOXY-6-POLYPRENYL-1,4-BENZOQUINOL METHYLASE, MITOCHONDRIAL"/>
    <property type="match status" value="1"/>
</dbReference>
<dbReference type="EMBL" id="LT629791">
    <property type="protein sequence ID" value="SDU67788.1"/>
    <property type="molecule type" value="Genomic_DNA"/>
</dbReference>
<keyword evidence="3" id="KW-0830">Ubiquinone</keyword>
<dbReference type="Gene3D" id="3.40.50.150">
    <property type="entry name" value="Vaccinia Virus protein VP39"/>
    <property type="match status" value="1"/>
</dbReference>
<gene>
    <name evidence="3" type="ORF">SAMN04488563_3808</name>
</gene>
<evidence type="ECO:0000259" key="2">
    <source>
        <dbReference type="Pfam" id="PF08241"/>
    </source>
</evidence>
<sequence>MTTAQDTINQYWTERADSYDAHHRKQLGNAEIKAGWTDVWRRALPAPPARVLDVGTGTGHVALILAELGYDVVGTDLAEGMLEKARAKAAALPHPPELLAGDAVAPSFPDASFDVVTNRYLLWTLRTPAEALANWRALLRPGGLLAAVDSTWFPSGVAPQTLYGRDVLSLLPLAEAASIDESAALVRAAGFADVTVTPLPDILDLDRRHGVADGHEVQLQFLVTGRAAQGGSCGTDGDAGPEVPPSRRSRPLAEQSEGAIAARADRSMS</sequence>
<evidence type="ECO:0000313" key="3">
    <source>
        <dbReference type="EMBL" id="SDU67788.1"/>
    </source>
</evidence>
<keyword evidence="3" id="KW-0489">Methyltransferase</keyword>
<dbReference type="RefSeq" id="WP_052762182.1">
    <property type="nucleotide sequence ID" value="NZ_KQ061220.1"/>
</dbReference>
<feature type="region of interest" description="Disordered" evidence="1">
    <location>
        <begin position="230"/>
        <end position="269"/>
    </location>
</feature>
<feature type="domain" description="Methyltransferase type 11" evidence="2">
    <location>
        <begin position="52"/>
        <end position="146"/>
    </location>
</feature>
<dbReference type="SUPFAM" id="SSF53335">
    <property type="entry name" value="S-adenosyl-L-methionine-dependent methyltransferases"/>
    <property type="match status" value="1"/>
</dbReference>
<dbReference type="Pfam" id="PF08241">
    <property type="entry name" value="Methyltransf_11"/>
    <property type="match status" value="1"/>
</dbReference>
<dbReference type="InterPro" id="IPR013216">
    <property type="entry name" value="Methyltransf_11"/>
</dbReference>
<dbReference type="GO" id="GO:0032259">
    <property type="term" value="P:methylation"/>
    <property type="evidence" value="ECO:0007669"/>
    <property type="project" value="UniProtKB-KW"/>
</dbReference>
<accession>A0A1H2KH96</accession>
<organism evidence="3 4">
    <name type="scientific">Jiangella alkaliphila</name>
    <dbReference type="NCBI Taxonomy" id="419479"/>
    <lineage>
        <taxon>Bacteria</taxon>
        <taxon>Bacillati</taxon>
        <taxon>Actinomycetota</taxon>
        <taxon>Actinomycetes</taxon>
        <taxon>Jiangellales</taxon>
        <taxon>Jiangellaceae</taxon>
        <taxon>Jiangella</taxon>
    </lineage>
</organism>
<evidence type="ECO:0000256" key="1">
    <source>
        <dbReference type="SAM" id="MobiDB-lite"/>
    </source>
</evidence>
<protein>
    <submittedName>
        <fullName evidence="3">Ubiquinone/menaquinone biosynthesis C-methylase UbiE</fullName>
    </submittedName>
</protein>
<evidence type="ECO:0000313" key="4">
    <source>
        <dbReference type="Proteomes" id="UP000182977"/>
    </source>
</evidence>
<keyword evidence="3" id="KW-0808">Transferase</keyword>
<dbReference type="CDD" id="cd02440">
    <property type="entry name" value="AdoMet_MTases"/>
    <property type="match status" value="1"/>
</dbReference>
<proteinExistence type="predicted"/>
<dbReference type="Proteomes" id="UP000182977">
    <property type="component" value="Chromosome I"/>
</dbReference>
<dbReference type="STRING" id="419479.SAMN04488563_3808"/>